<feature type="region of interest" description="Disordered" evidence="1">
    <location>
        <begin position="11"/>
        <end position="36"/>
    </location>
</feature>
<dbReference type="AlphaFoldDB" id="A0A9P7J699"/>
<dbReference type="OrthoDB" id="5946976at2759"/>
<organism evidence="2 3">
    <name type="scientific">Suillus subaureus</name>
    <dbReference type="NCBI Taxonomy" id="48587"/>
    <lineage>
        <taxon>Eukaryota</taxon>
        <taxon>Fungi</taxon>
        <taxon>Dikarya</taxon>
        <taxon>Basidiomycota</taxon>
        <taxon>Agaricomycotina</taxon>
        <taxon>Agaricomycetes</taxon>
        <taxon>Agaricomycetidae</taxon>
        <taxon>Boletales</taxon>
        <taxon>Suillineae</taxon>
        <taxon>Suillaceae</taxon>
        <taxon>Suillus</taxon>
    </lineage>
</organism>
<keyword evidence="3" id="KW-1185">Reference proteome</keyword>
<sequence>VEVALNLRSKPSLPIKPSTSEKKPTTAPHGGVVGSKSSRVHSQRWIRHHYLLQSFRQLLVLSRLYMISDFASVDVKGRVLLVSSVFAAWSRVWLSHIRGVHQSGNTFVGQYTLLFPEGMDATVYVLRQVVFVVEDGKVVGTDLVGLVGQLTESEHI</sequence>
<evidence type="ECO:0000313" key="3">
    <source>
        <dbReference type="Proteomes" id="UP000807769"/>
    </source>
</evidence>
<comment type="caution">
    <text evidence="2">The sequence shown here is derived from an EMBL/GenBank/DDBJ whole genome shotgun (WGS) entry which is preliminary data.</text>
</comment>
<evidence type="ECO:0000256" key="1">
    <source>
        <dbReference type="SAM" id="MobiDB-lite"/>
    </source>
</evidence>
<gene>
    <name evidence="2" type="ORF">BJ212DRAFT_1392805</name>
</gene>
<name>A0A9P7J699_9AGAM</name>
<proteinExistence type="predicted"/>
<dbReference type="EMBL" id="JABBWG010000055">
    <property type="protein sequence ID" value="KAG1805213.1"/>
    <property type="molecule type" value="Genomic_DNA"/>
</dbReference>
<protein>
    <submittedName>
        <fullName evidence="2">Uncharacterized protein</fullName>
    </submittedName>
</protein>
<evidence type="ECO:0000313" key="2">
    <source>
        <dbReference type="EMBL" id="KAG1805213.1"/>
    </source>
</evidence>
<feature type="non-terminal residue" evidence="2">
    <location>
        <position position="1"/>
    </location>
</feature>
<dbReference type="GeneID" id="64631093"/>
<dbReference type="Proteomes" id="UP000807769">
    <property type="component" value="Unassembled WGS sequence"/>
</dbReference>
<accession>A0A9P7J699</accession>
<dbReference type="RefSeq" id="XP_041187135.1">
    <property type="nucleotide sequence ID" value="XM_041337077.1"/>
</dbReference>
<reference evidence="2" key="1">
    <citation type="journal article" date="2020" name="New Phytol.">
        <title>Comparative genomics reveals dynamic genome evolution in host specialist ectomycorrhizal fungi.</title>
        <authorList>
            <person name="Lofgren L.A."/>
            <person name="Nguyen N.H."/>
            <person name="Vilgalys R."/>
            <person name="Ruytinx J."/>
            <person name="Liao H.L."/>
            <person name="Branco S."/>
            <person name="Kuo A."/>
            <person name="LaButti K."/>
            <person name="Lipzen A."/>
            <person name="Andreopoulos W."/>
            <person name="Pangilinan J."/>
            <person name="Riley R."/>
            <person name="Hundley H."/>
            <person name="Na H."/>
            <person name="Barry K."/>
            <person name="Grigoriev I.V."/>
            <person name="Stajich J.E."/>
            <person name="Kennedy P.G."/>
        </authorList>
    </citation>
    <scope>NUCLEOTIDE SEQUENCE</scope>
    <source>
        <strain evidence="2">MN1</strain>
    </source>
</reference>